<organism evidence="16">
    <name type="scientific">Candidatus Kentrum eta</name>
    <dbReference type="NCBI Taxonomy" id="2126337"/>
    <lineage>
        <taxon>Bacteria</taxon>
        <taxon>Pseudomonadati</taxon>
        <taxon>Pseudomonadota</taxon>
        <taxon>Gammaproteobacteria</taxon>
        <taxon>Candidatus Kentrum</taxon>
    </lineage>
</organism>
<dbReference type="PANTHER" id="PTHR42801:SF4">
    <property type="entry name" value="AHPC_TSA FAMILY PROTEIN"/>
    <property type="match status" value="1"/>
</dbReference>
<evidence type="ECO:0000256" key="3">
    <source>
        <dbReference type="ARBA" id="ARBA00013017"/>
    </source>
</evidence>
<comment type="similarity">
    <text evidence="10">Belongs to the peroxiredoxin family. BCP/PrxQ subfamily.</text>
</comment>
<dbReference type="EMBL" id="CAADFJ010000220">
    <property type="protein sequence ID" value="VFK04923.1"/>
    <property type="molecule type" value="Genomic_DNA"/>
</dbReference>
<feature type="domain" description="Thioredoxin" evidence="14">
    <location>
        <begin position="6"/>
        <end position="159"/>
    </location>
</feature>
<evidence type="ECO:0000256" key="11">
    <source>
        <dbReference type="ARBA" id="ARBA00042639"/>
    </source>
</evidence>
<dbReference type="PANTHER" id="PTHR42801">
    <property type="entry name" value="THIOREDOXIN-DEPENDENT PEROXIDE REDUCTASE"/>
    <property type="match status" value="1"/>
</dbReference>
<dbReference type="EC" id="1.11.1.24" evidence="3"/>
<keyword evidence="6" id="KW-0560">Oxidoreductase</keyword>
<dbReference type="GO" id="GO:0034599">
    <property type="term" value="P:cellular response to oxidative stress"/>
    <property type="evidence" value="ECO:0007669"/>
    <property type="project" value="TreeGrafter"/>
</dbReference>
<evidence type="ECO:0000256" key="13">
    <source>
        <dbReference type="PIRSR" id="PIRSR000239-1"/>
    </source>
</evidence>
<name>A0A450V8D8_9GAMM</name>
<comment type="subunit">
    <text evidence="2">Monomer.</text>
</comment>
<evidence type="ECO:0000256" key="10">
    <source>
        <dbReference type="ARBA" id="ARBA00038489"/>
    </source>
</evidence>
<comment type="catalytic activity">
    <reaction evidence="12">
        <text>a hydroperoxide + [thioredoxin]-dithiol = an alcohol + [thioredoxin]-disulfide + H2O</text>
        <dbReference type="Rhea" id="RHEA:62620"/>
        <dbReference type="Rhea" id="RHEA-COMP:10698"/>
        <dbReference type="Rhea" id="RHEA-COMP:10700"/>
        <dbReference type="ChEBI" id="CHEBI:15377"/>
        <dbReference type="ChEBI" id="CHEBI:29950"/>
        <dbReference type="ChEBI" id="CHEBI:30879"/>
        <dbReference type="ChEBI" id="CHEBI:35924"/>
        <dbReference type="ChEBI" id="CHEBI:50058"/>
        <dbReference type="EC" id="1.11.1.24"/>
    </reaction>
</comment>
<dbReference type="GO" id="GO:0008379">
    <property type="term" value="F:thioredoxin peroxidase activity"/>
    <property type="evidence" value="ECO:0007669"/>
    <property type="project" value="TreeGrafter"/>
</dbReference>
<evidence type="ECO:0000256" key="8">
    <source>
        <dbReference type="ARBA" id="ARBA00023284"/>
    </source>
</evidence>
<evidence type="ECO:0000256" key="5">
    <source>
        <dbReference type="ARBA" id="ARBA00022862"/>
    </source>
</evidence>
<evidence type="ECO:0000256" key="2">
    <source>
        <dbReference type="ARBA" id="ARBA00011245"/>
    </source>
</evidence>
<keyword evidence="8" id="KW-0676">Redox-active center</keyword>
<dbReference type="InterPro" id="IPR024706">
    <property type="entry name" value="Peroxiredoxin_AhpC-typ"/>
</dbReference>
<dbReference type="GO" id="GO:0005737">
    <property type="term" value="C:cytoplasm"/>
    <property type="evidence" value="ECO:0007669"/>
    <property type="project" value="TreeGrafter"/>
</dbReference>
<dbReference type="NCBIfam" id="NF006960">
    <property type="entry name" value="PRK09437.1"/>
    <property type="match status" value="1"/>
</dbReference>
<reference evidence="16" key="1">
    <citation type="submission" date="2019-02" db="EMBL/GenBank/DDBJ databases">
        <authorList>
            <person name="Gruber-Vodicka R. H."/>
            <person name="Seah K. B. B."/>
        </authorList>
    </citation>
    <scope>NUCLEOTIDE SEQUENCE</scope>
    <source>
        <strain evidence="17">BECK_SA2B12</strain>
        <strain evidence="15">BECK_SA2B15</strain>
        <strain evidence="16">BECK_SA2B20</strain>
    </source>
</reference>
<evidence type="ECO:0000256" key="7">
    <source>
        <dbReference type="ARBA" id="ARBA00023157"/>
    </source>
</evidence>
<dbReference type="Pfam" id="PF00578">
    <property type="entry name" value="AhpC-TSA"/>
    <property type="match status" value="1"/>
</dbReference>
<evidence type="ECO:0000313" key="15">
    <source>
        <dbReference type="EMBL" id="VFK00993.1"/>
    </source>
</evidence>
<dbReference type="SUPFAM" id="SSF52833">
    <property type="entry name" value="Thioredoxin-like"/>
    <property type="match status" value="1"/>
</dbReference>
<accession>A0A450V8D8</accession>
<evidence type="ECO:0000259" key="14">
    <source>
        <dbReference type="PROSITE" id="PS51352"/>
    </source>
</evidence>
<dbReference type="InterPro" id="IPR013766">
    <property type="entry name" value="Thioredoxin_domain"/>
</dbReference>
<feature type="active site" description="Cysteine sulfenic acid (-SOH) intermediate; for peroxidase activity" evidence="13">
    <location>
        <position position="48"/>
    </location>
</feature>
<keyword evidence="7" id="KW-1015">Disulfide bond</keyword>
<evidence type="ECO:0000256" key="6">
    <source>
        <dbReference type="ARBA" id="ARBA00023002"/>
    </source>
</evidence>
<gene>
    <name evidence="15" type="ORF">BECKH772A_GA0070896_102096</name>
    <name evidence="16" type="ORF">BECKH772B_GA0070898_102166</name>
    <name evidence="17" type="ORF">BECKH772C_GA0070978_102206</name>
</gene>
<dbReference type="EMBL" id="CAADFI010000216">
    <property type="protein sequence ID" value="VFK01048.1"/>
    <property type="molecule type" value="Genomic_DNA"/>
</dbReference>
<evidence type="ECO:0000256" key="1">
    <source>
        <dbReference type="ARBA" id="ARBA00003330"/>
    </source>
</evidence>
<dbReference type="FunFam" id="3.40.30.10:FF:000007">
    <property type="entry name" value="Thioredoxin-dependent thiol peroxidase"/>
    <property type="match status" value="1"/>
</dbReference>
<dbReference type="InterPro" id="IPR000866">
    <property type="entry name" value="AhpC/TSA"/>
</dbReference>
<dbReference type="CDD" id="cd03017">
    <property type="entry name" value="PRX_BCP"/>
    <property type="match status" value="1"/>
</dbReference>
<evidence type="ECO:0000313" key="17">
    <source>
        <dbReference type="EMBL" id="VFK04923.1"/>
    </source>
</evidence>
<dbReference type="Gene3D" id="3.40.30.10">
    <property type="entry name" value="Glutaredoxin"/>
    <property type="match status" value="1"/>
</dbReference>
<evidence type="ECO:0000256" key="9">
    <source>
        <dbReference type="ARBA" id="ARBA00032824"/>
    </source>
</evidence>
<keyword evidence="4" id="KW-0575">Peroxidase</keyword>
<comment type="function">
    <text evidence="1">Thiol-specific peroxidase that catalyzes the reduction of hydrogen peroxide and organic hydroperoxides to water and alcohols, respectively. Plays a role in cell protection against oxidative stress by detoxifying peroxides and as sensor of hydrogen peroxide-mediated signaling events.</text>
</comment>
<evidence type="ECO:0000313" key="16">
    <source>
        <dbReference type="EMBL" id="VFK01048.1"/>
    </source>
</evidence>
<keyword evidence="5" id="KW-0049">Antioxidant</keyword>
<dbReference type="PROSITE" id="PS51352">
    <property type="entry name" value="THIOREDOXIN_2"/>
    <property type="match status" value="1"/>
</dbReference>
<dbReference type="AlphaFoldDB" id="A0A450V8D8"/>
<proteinExistence type="inferred from homology"/>
<dbReference type="InterPro" id="IPR050924">
    <property type="entry name" value="Peroxiredoxin_BCP/PrxQ"/>
</dbReference>
<protein>
    <recommendedName>
        <fullName evidence="3">thioredoxin-dependent peroxiredoxin</fullName>
        <ecNumber evidence="3">1.11.1.24</ecNumber>
    </recommendedName>
    <alternativeName>
        <fullName evidence="9">Thioredoxin peroxidase</fullName>
    </alternativeName>
    <alternativeName>
        <fullName evidence="11">Thioredoxin-dependent peroxiredoxin Bcp</fullName>
    </alternativeName>
</protein>
<dbReference type="EMBL" id="CAADFG010000209">
    <property type="protein sequence ID" value="VFK00993.1"/>
    <property type="molecule type" value="Genomic_DNA"/>
</dbReference>
<sequence length="159" mass="18179">MEEIKIEIGGKAPYFTLSDENQQPVSLDDLLGKWVVLYFYPRDNTPGCTTEACEFTDSLAQFEQLDAVVIGCSPDDAERHRKFIAKHQLKIKLLSDPDHEVMKRYGAWGEKNMYGKKRDGVIRSTVLIDPTGRVAHHWRQIRAAGHANNVHKKLAELRF</sequence>
<evidence type="ECO:0000256" key="4">
    <source>
        <dbReference type="ARBA" id="ARBA00022559"/>
    </source>
</evidence>
<dbReference type="PIRSF" id="PIRSF000239">
    <property type="entry name" value="AHPC"/>
    <property type="match status" value="1"/>
</dbReference>
<dbReference type="GO" id="GO:0045454">
    <property type="term" value="P:cell redox homeostasis"/>
    <property type="evidence" value="ECO:0007669"/>
    <property type="project" value="TreeGrafter"/>
</dbReference>
<evidence type="ECO:0000256" key="12">
    <source>
        <dbReference type="ARBA" id="ARBA00049091"/>
    </source>
</evidence>
<dbReference type="InterPro" id="IPR036249">
    <property type="entry name" value="Thioredoxin-like_sf"/>
</dbReference>